<dbReference type="GO" id="GO:0010992">
    <property type="term" value="P:ubiquitin recycling"/>
    <property type="evidence" value="ECO:0007669"/>
    <property type="project" value="TreeGrafter"/>
</dbReference>
<dbReference type="PRINTS" id="PR00320">
    <property type="entry name" value="GPROTEINBRPT"/>
</dbReference>
<dbReference type="InterPro" id="IPR016137">
    <property type="entry name" value="RGS"/>
</dbReference>
<dbReference type="InterPro" id="IPR036305">
    <property type="entry name" value="RGS_sf"/>
</dbReference>
<dbReference type="GO" id="GO:0005737">
    <property type="term" value="C:cytoplasm"/>
    <property type="evidence" value="ECO:0007669"/>
    <property type="project" value="TreeGrafter"/>
</dbReference>
<organism evidence="6">
    <name type="scientific">Hydra vulgaris</name>
    <name type="common">Hydra</name>
    <name type="synonym">Hydra attenuata</name>
    <dbReference type="NCBI Taxonomy" id="6087"/>
    <lineage>
        <taxon>Eukaryota</taxon>
        <taxon>Metazoa</taxon>
        <taxon>Cnidaria</taxon>
        <taxon>Hydrozoa</taxon>
        <taxon>Hydroidolina</taxon>
        <taxon>Anthoathecata</taxon>
        <taxon>Aplanulata</taxon>
        <taxon>Hydridae</taxon>
        <taxon>Hydra</taxon>
    </lineage>
</organism>
<dbReference type="GO" id="GO:0043161">
    <property type="term" value="P:proteasome-mediated ubiquitin-dependent protein catabolic process"/>
    <property type="evidence" value="ECO:0007669"/>
    <property type="project" value="TreeGrafter"/>
</dbReference>
<reference evidence="6" key="1">
    <citation type="journal article" date="2013" name="Genome Biol. Evol.">
        <title>Punctuated emergences of genetic and phenotypic innovations in eumetazoan, bilaterian, euteleostome, and hominidae ancestors.</title>
        <authorList>
            <person name="Wenger Y."/>
            <person name="Galliot B."/>
        </authorList>
    </citation>
    <scope>NUCLEOTIDE SEQUENCE</scope>
    <source>
        <tissue evidence="6">Whole animals</tissue>
    </source>
</reference>
<dbReference type="Gene3D" id="2.130.10.10">
    <property type="entry name" value="YVTN repeat-like/Quinoprotein amine dehydrogenase"/>
    <property type="match status" value="1"/>
</dbReference>
<feature type="domain" description="RGS" evidence="5">
    <location>
        <begin position="384"/>
        <end position="499"/>
    </location>
</feature>
<evidence type="ECO:0000256" key="1">
    <source>
        <dbReference type="ARBA" id="ARBA00022574"/>
    </source>
</evidence>
<evidence type="ECO:0000256" key="3">
    <source>
        <dbReference type="ARBA" id="ARBA00022786"/>
    </source>
</evidence>
<dbReference type="PROSITE" id="PS50082">
    <property type="entry name" value="WD_REPEATS_2"/>
    <property type="match status" value="7"/>
</dbReference>
<dbReference type="PROSITE" id="PS50132">
    <property type="entry name" value="RGS"/>
    <property type="match status" value="1"/>
</dbReference>
<accession>T2M8G7</accession>
<dbReference type="PROSITE" id="PS50294">
    <property type="entry name" value="WD_REPEATS_REGION"/>
    <property type="match status" value="6"/>
</dbReference>
<feature type="non-terminal residue" evidence="6">
    <location>
        <position position="1"/>
    </location>
</feature>
<evidence type="ECO:0000259" key="5">
    <source>
        <dbReference type="PROSITE" id="PS50132"/>
    </source>
</evidence>
<evidence type="ECO:0000256" key="2">
    <source>
        <dbReference type="ARBA" id="ARBA00022737"/>
    </source>
</evidence>
<dbReference type="InterPro" id="IPR019775">
    <property type="entry name" value="WD40_repeat_CS"/>
</dbReference>
<keyword evidence="2" id="KW-0677">Repeat</keyword>
<dbReference type="InterPro" id="IPR036322">
    <property type="entry name" value="WD40_repeat_dom_sf"/>
</dbReference>
<name>T2M8G7_HYDVU</name>
<keyword evidence="3" id="KW-0833">Ubl conjugation pathway</keyword>
<proteinExistence type="evidence at transcript level"/>
<feature type="repeat" description="WD" evidence="4">
    <location>
        <begin position="64"/>
        <end position="90"/>
    </location>
</feature>
<dbReference type="InterPro" id="IPR044926">
    <property type="entry name" value="RGS_subdomain_2"/>
</dbReference>
<dbReference type="GO" id="GO:0050793">
    <property type="term" value="P:regulation of developmental process"/>
    <property type="evidence" value="ECO:0007669"/>
    <property type="project" value="UniProtKB-ARBA"/>
</dbReference>
<dbReference type="SMART" id="SM00315">
    <property type="entry name" value="RGS"/>
    <property type="match status" value="1"/>
</dbReference>
<dbReference type="Pfam" id="PF00400">
    <property type="entry name" value="WD40"/>
    <property type="match status" value="7"/>
</dbReference>
<dbReference type="OrthoDB" id="190105at2759"/>
<dbReference type="PRINTS" id="PR01301">
    <property type="entry name" value="RGSPROTEIN"/>
</dbReference>
<dbReference type="GO" id="GO:0005634">
    <property type="term" value="C:nucleus"/>
    <property type="evidence" value="ECO:0007669"/>
    <property type="project" value="TreeGrafter"/>
</dbReference>
<dbReference type="SUPFAM" id="SSF48097">
    <property type="entry name" value="Regulator of G-protein signaling, RGS"/>
    <property type="match status" value="1"/>
</dbReference>
<sequence>LWKEKCSEYEMLCSLDDLSSQTSNYKQHFLYSHKLESNWRYQSLRAPKYLKGHDDHVVTCLQFDGIRIVSASDDNTLKVWSAITGDLIRTLVGHTGGVWSSQLSGNTVISGSTDRSLRVWDADSGECLHVLQGHTSTVRCLAMHGNQVVSGSRDGTLRVWNFVQGILLHVLIGHAAAVRCVQFNGKKVVSGAYDYLVKIWDVESEMCLHTLSGHTNRVYSLQFNGIYVVSGSLDTSIRVWDAESGELLHTLLGHQSLTSGMMLKDHFLVSGNADSTVKIWDIITGKCLHTLSGPHKHLSAVTSLQFNSKFVVTSSDDGSVKLWDMKTGDFIRNLVELDSGGSGGVVWRVKCNDKKLVCAVGSRNGTEDTKLLILDFDVFRWSLSLDELLRDPQGVKVFLKHLEKEHSSENLRFWLACEEFRSCPLKKLKEKAEAIYNEFLSRKAIYQVNLDSKLMQTVREGTSNLNHFIFFPAQQEIFRLMKSDSYPRFLKSESYNLLRQESISPAQRGQRRGLLSMLTSPQHKV</sequence>
<dbReference type="FunFam" id="2.130.10.10:FF:000032">
    <property type="entry name" value="F-box/WD repeat-containing protein 7 isoform X1"/>
    <property type="match status" value="1"/>
</dbReference>
<dbReference type="InterPro" id="IPR001680">
    <property type="entry name" value="WD40_rpt"/>
</dbReference>
<dbReference type="PROSITE" id="PS00678">
    <property type="entry name" value="WD_REPEATS_1"/>
    <property type="match status" value="5"/>
</dbReference>
<dbReference type="AlphaFoldDB" id="T2M8G7"/>
<feature type="repeat" description="WD" evidence="4">
    <location>
        <begin position="211"/>
        <end position="250"/>
    </location>
</feature>
<dbReference type="GO" id="GO:0043130">
    <property type="term" value="F:ubiquitin binding"/>
    <property type="evidence" value="ECO:0007669"/>
    <property type="project" value="TreeGrafter"/>
</dbReference>
<gene>
    <name evidence="6" type="primary">FBXW7</name>
</gene>
<dbReference type="Gene3D" id="1.10.167.10">
    <property type="entry name" value="Regulator of G-protein Signalling 4, domain 2"/>
    <property type="match status" value="1"/>
</dbReference>
<keyword evidence="1 4" id="KW-0853">WD repeat</keyword>
<dbReference type="InterPro" id="IPR020472">
    <property type="entry name" value="WD40_PAC1"/>
</dbReference>
<dbReference type="PANTHER" id="PTHR19849">
    <property type="entry name" value="PHOSPHOLIPASE A-2-ACTIVATING PROTEIN"/>
    <property type="match status" value="1"/>
</dbReference>
<evidence type="ECO:0000256" key="4">
    <source>
        <dbReference type="PROSITE-ProRule" id="PRU00221"/>
    </source>
</evidence>
<feature type="repeat" description="WD" evidence="4">
    <location>
        <begin position="91"/>
        <end position="130"/>
    </location>
</feature>
<dbReference type="Pfam" id="PF00615">
    <property type="entry name" value="RGS"/>
    <property type="match status" value="1"/>
</dbReference>
<feature type="repeat" description="WD" evidence="4">
    <location>
        <begin position="294"/>
        <end position="333"/>
    </location>
</feature>
<dbReference type="SMART" id="SM00320">
    <property type="entry name" value="WD40"/>
    <property type="match status" value="8"/>
</dbReference>
<dbReference type="SUPFAM" id="SSF50978">
    <property type="entry name" value="WD40 repeat-like"/>
    <property type="match status" value="1"/>
</dbReference>
<protein>
    <submittedName>
        <fullName evidence="6">F-box/WD repeat-containing protein 7</fullName>
    </submittedName>
</protein>
<feature type="repeat" description="WD" evidence="4">
    <location>
        <begin position="131"/>
        <end position="170"/>
    </location>
</feature>
<dbReference type="EMBL" id="HAAD01002035">
    <property type="protein sequence ID" value="CDG68267.1"/>
    <property type="molecule type" value="mRNA"/>
</dbReference>
<evidence type="ECO:0000313" key="6">
    <source>
        <dbReference type="EMBL" id="CDG68267.1"/>
    </source>
</evidence>
<feature type="repeat" description="WD" evidence="4">
    <location>
        <begin position="251"/>
        <end position="290"/>
    </location>
</feature>
<dbReference type="CDD" id="cd00200">
    <property type="entry name" value="WD40"/>
    <property type="match status" value="1"/>
</dbReference>
<feature type="repeat" description="WD" evidence="4">
    <location>
        <begin position="171"/>
        <end position="210"/>
    </location>
</feature>
<dbReference type="InterPro" id="IPR015943">
    <property type="entry name" value="WD40/YVTN_repeat-like_dom_sf"/>
</dbReference>
<dbReference type="PANTHER" id="PTHR19849:SF1">
    <property type="entry name" value="F-BOX_WD REPEAT-CONTAINING PROTEIN 7"/>
    <property type="match status" value="1"/>
</dbReference>
<dbReference type="FunFam" id="1.10.167.10:FF:000001">
    <property type="entry name" value="Putative regulator of g-protein signaling 12"/>
    <property type="match status" value="1"/>
</dbReference>